<dbReference type="EMBL" id="JAAMPC010000014">
    <property type="protein sequence ID" value="KAG2264558.1"/>
    <property type="molecule type" value="Genomic_DNA"/>
</dbReference>
<protein>
    <submittedName>
        <fullName evidence="2">Uncharacterized protein</fullName>
    </submittedName>
</protein>
<evidence type="ECO:0000313" key="2">
    <source>
        <dbReference type="EMBL" id="KAG2264558.1"/>
    </source>
</evidence>
<proteinExistence type="predicted"/>
<feature type="compositionally biased region" description="Polar residues" evidence="1">
    <location>
        <begin position="29"/>
        <end position="39"/>
    </location>
</feature>
<evidence type="ECO:0000313" key="3">
    <source>
        <dbReference type="Proteomes" id="UP000886595"/>
    </source>
</evidence>
<dbReference type="Proteomes" id="UP000886595">
    <property type="component" value="Unassembled WGS sequence"/>
</dbReference>
<keyword evidence="3" id="KW-1185">Reference proteome</keyword>
<reference evidence="2 3" key="1">
    <citation type="submission" date="2020-02" db="EMBL/GenBank/DDBJ databases">
        <authorList>
            <person name="Ma Q."/>
            <person name="Huang Y."/>
            <person name="Song X."/>
            <person name="Pei D."/>
        </authorList>
    </citation>
    <scope>NUCLEOTIDE SEQUENCE [LARGE SCALE GENOMIC DNA]</scope>
    <source>
        <strain evidence="2">Sxm20200214</strain>
        <tissue evidence="2">Leaf</tissue>
    </source>
</reference>
<gene>
    <name evidence="2" type="ORF">Bca52824_071637</name>
</gene>
<feature type="compositionally biased region" description="Low complexity" evidence="1">
    <location>
        <begin position="73"/>
        <end position="85"/>
    </location>
</feature>
<feature type="region of interest" description="Disordered" evidence="1">
    <location>
        <begin position="73"/>
        <end position="99"/>
    </location>
</feature>
<dbReference type="AlphaFoldDB" id="A0A8X7QAH1"/>
<accession>A0A8X7QAH1</accession>
<comment type="caution">
    <text evidence="2">The sequence shown here is derived from an EMBL/GenBank/DDBJ whole genome shotgun (WGS) entry which is preliminary data.</text>
</comment>
<sequence>MNLGDFAKTLCLSRSVEPGITENPFFSHGRQSCVSSSNDEFAGPSGFSDEKKSHPVSLPVLSYDQVNGSVYGSGSVSSVSSSGSGEDQSQPTAPRFDSGDHQIGIFISWLSF</sequence>
<feature type="region of interest" description="Disordered" evidence="1">
    <location>
        <begin position="19"/>
        <end position="54"/>
    </location>
</feature>
<name>A0A8X7QAH1_BRACI</name>
<evidence type="ECO:0000256" key="1">
    <source>
        <dbReference type="SAM" id="MobiDB-lite"/>
    </source>
</evidence>
<organism evidence="2 3">
    <name type="scientific">Brassica carinata</name>
    <name type="common">Ethiopian mustard</name>
    <name type="synonym">Abyssinian cabbage</name>
    <dbReference type="NCBI Taxonomy" id="52824"/>
    <lineage>
        <taxon>Eukaryota</taxon>
        <taxon>Viridiplantae</taxon>
        <taxon>Streptophyta</taxon>
        <taxon>Embryophyta</taxon>
        <taxon>Tracheophyta</taxon>
        <taxon>Spermatophyta</taxon>
        <taxon>Magnoliopsida</taxon>
        <taxon>eudicotyledons</taxon>
        <taxon>Gunneridae</taxon>
        <taxon>Pentapetalae</taxon>
        <taxon>rosids</taxon>
        <taxon>malvids</taxon>
        <taxon>Brassicales</taxon>
        <taxon>Brassicaceae</taxon>
        <taxon>Brassiceae</taxon>
        <taxon>Brassica</taxon>
    </lineage>
</organism>